<feature type="transmembrane region" description="Helical" evidence="1">
    <location>
        <begin position="27"/>
        <end position="47"/>
    </location>
</feature>
<reference evidence="3" key="1">
    <citation type="journal article" date="2019" name="Int. J. Syst. Evol. Microbiol.">
        <title>The Global Catalogue of Microorganisms (GCM) 10K type strain sequencing project: providing services to taxonomists for standard genome sequencing and annotation.</title>
        <authorList>
            <consortium name="The Broad Institute Genomics Platform"/>
            <consortium name="The Broad Institute Genome Sequencing Center for Infectious Disease"/>
            <person name="Wu L."/>
            <person name="Ma J."/>
        </authorList>
    </citation>
    <scope>NUCLEOTIDE SEQUENCE [LARGE SCALE GENOMIC DNA]</scope>
    <source>
        <strain evidence="3">CCUG 39402</strain>
    </source>
</reference>
<accession>A0ABW1TWR7</accession>
<gene>
    <name evidence="2" type="ORF">ACFQND_12780</name>
</gene>
<dbReference type="RefSeq" id="WP_371435874.1">
    <property type="nucleotide sequence ID" value="NZ_JBHSRS010000067.1"/>
</dbReference>
<name>A0ABW1TWR7_9BURK</name>
<feature type="transmembrane region" description="Helical" evidence="1">
    <location>
        <begin position="53"/>
        <end position="72"/>
    </location>
</feature>
<organism evidence="2 3">
    <name type="scientific">Polaromonas aquatica</name>
    <dbReference type="NCBI Taxonomy" id="332657"/>
    <lineage>
        <taxon>Bacteria</taxon>
        <taxon>Pseudomonadati</taxon>
        <taxon>Pseudomonadota</taxon>
        <taxon>Betaproteobacteria</taxon>
        <taxon>Burkholderiales</taxon>
        <taxon>Comamonadaceae</taxon>
        <taxon>Polaromonas</taxon>
    </lineage>
</organism>
<keyword evidence="3" id="KW-1185">Reference proteome</keyword>
<evidence type="ECO:0000313" key="2">
    <source>
        <dbReference type="EMBL" id="MFC6282101.1"/>
    </source>
</evidence>
<comment type="caution">
    <text evidence="2">The sequence shown here is derived from an EMBL/GenBank/DDBJ whole genome shotgun (WGS) entry which is preliminary data.</text>
</comment>
<proteinExistence type="predicted"/>
<evidence type="ECO:0000313" key="3">
    <source>
        <dbReference type="Proteomes" id="UP001596270"/>
    </source>
</evidence>
<dbReference type="Proteomes" id="UP001596270">
    <property type="component" value="Unassembled WGS sequence"/>
</dbReference>
<keyword evidence="1" id="KW-0472">Membrane</keyword>
<sequence>MNMKAILDGLLNALNKRLDSQAWLENFLNFANTFSTLGAVVAGVFGLAENSHLTTAMAVAMFLVFYRFSLVLRIRLEGLKDRKEHELAEKIAKALVGVIVLSMQIDTVTVGT</sequence>
<evidence type="ECO:0000256" key="1">
    <source>
        <dbReference type="SAM" id="Phobius"/>
    </source>
</evidence>
<dbReference type="EMBL" id="JBHSRS010000067">
    <property type="protein sequence ID" value="MFC6282101.1"/>
    <property type="molecule type" value="Genomic_DNA"/>
</dbReference>
<keyword evidence="1" id="KW-0812">Transmembrane</keyword>
<keyword evidence="1" id="KW-1133">Transmembrane helix</keyword>
<protein>
    <submittedName>
        <fullName evidence="2">Uncharacterized protein</fullName>
    </submittedName>
</protein>